<evidence type="ECO:0000259" key="2">
    <source>
        <dbReference type="SMART" id="SM00181"/>
    </source>
</evidence>
<accession>K1QHH6</accession>
<feature type="domain" description="EGF-like" evidence="2">
    <location>
        <begin position="485"/>
        <end position="518"/>
    </location>
</feature>
<sequence>MESLAGIQITEGTLREGNKCLLKLIYTPEVHQHLTLTGGFVFPYDFHHLSPVTPDKVWVSDTRNNLILKNTAGGTLHHIMDLYNGNGVHTVNSMSELIYIDREHGIKKLSKDRKTLSTLINNTLSEWKPLCVYWSPFTEDLLVGMVGKFVATADTGIVMRCNQAGEITQRMQKTTMNKNLNIALNKPAYMQYQYIPGDKRYDASNAVDGRKSELRLSGGQCASSDPQKQTATWWVNLTSIQSIHHITIFYMTGNGIWGTFYTPSFLGFSLYVSNTTDKSEGVLCFKDTNFTTSTIPAVFTTKCTVHGQYVIYYNERLPGVSYPEVYSKDAEADLCEVEVYGCPITGYYGSNCSISCPDVYCQYCHIETGSCEWCKPGYQGQQCESACQHGFFGQDCADTCNGRCHGCNHINGICESGCLAGWIGNDCRKACDEGFYGHGCKETCGHCRDVQECSHINGTCVTGCDAGYHEELCKTICPNGYFGQDCTERCKDTCTGCNHVNGLCDSGCQPGWTGHNCTRTCVTGSYGVNCSDTCGHCRDVNQCLHSNGFCLNGCKEGYTGSMCKIQCITGSYGVDCNDTCGHCRDVNQCLYSNGLCLDGCKAGYTGSLCKILLANATSSQSLQQNLINGESVATAVILLVAIVVLILYKRSYDAAQMRHIPLSGSIKTLGCNHGWQGVNIKWLLSSLQNVDGFSAELREVLTETTPGLSSDILKWWNLEMDGSFLKKASKKLAQS</sequence>
<dbReference type="PANTHER" id="PTHR24043">
    <property type="entry name" value="SCAVENGER RECEPTOR CLASS F"/>
    <property type="match status" value="1"/>
</dbReference>
<gene>
    <name evidence="3" type="ORF">CGI_10021592</name>
</gene>
<dbReference type="InParanoid" id="K1QHH6"/>
<keyword evidence="3" id="KW-0675">Receptor</keyword>
<dbReference type="HOGENOM" id="CLU_377339_0_0_1"/>
<dbReference type="AlphaFoldDB" id="K1QHH6"/>
<dbReference type="SUPFAM" id="SSF57184">
    <property type="entry name" value="Growth factor receptor domain"/>
    <property type="match status" value="2"/>
</dbReference>
<reference evidence="3" key="1">
    <citation type="journal article" date="2012" name="Nature">
        <title>The oyster genome reveals stress adaptation and complexity of shell formation.</title>
        <authorList>
            <person name="Zhang G."/>
            <person name="Fang X."/>
            <person name="Guo X."/>
            <person name="Li L."/>
            <person name="Luo R."/>
            <person name="Xu F."/>
            <person name="Yang P."/>
            <person name="Zhang L."/>
            <person name="Wang X."/>
            <person name="Qi H."/>
            <person name="Xiong Z."/>
            <person name="Que H."/>
            <person name="Xie Y."/>
            <person name="Holland P.W."/>
            <person name="Paps J."/>
            <person name="Zhu Y."/>
            <person name="Wu F."/>
            <person name="Chen Y."/>
            <person name="Wang J."/>
            <person name="Peng C."/>
            <person name="Meng J."/>
            <person name="Yang L."/>
            <person name="Liu J."/>
            <person name="Wen B."/>
            <person name="Zhang N."/>
            <person name="Huang Z."/>
            <person name="Zhu Q."/>
            <person name="Feng Y."/>
            <person name="Mount A."/>
            <person name="Hedgecock D."/>
            <person name="Xu Z."/>
            <person name="Liu Y."/>
            <person name="Domazet-Loso T."/>
            <person name="Du Y."/>
            <person name="Sun X."/>
            <person name="Zhang S."/>
            <person name="Liu B."/>
            <person name="Cheng P."/>
            <person name="Jiang X."/>
            <person name="Li J."/>
            <person name="Fan D."/>
            <person name="Wang W."/>
            <person name="Fu W."/>
            <person name="Wang T."/>
            <person name="Wang B."/>
            <person name="Zhang J."/>
            <person name="Peng Z."/>
            <person name="Li Y."/>
            <person name="Li N."/>
            <person name="Wang J."/>
            <person name="Chen M."/>
            <person name="He Y."/>
            <person name="Tan F."/>
            <person name="Song X."/>
            <person name="Zheng Q."/>
            <person name="Huang R."/>
            <person name="Yang H."/>
            <person name="Du X."/>
            <person name="Chen L."/>
            <person name="Yang M."/>
            <person name="Gaffney P.M."/>
            <person name="Wang S."/>
            <person name="Luo L."/>
            <person name="She Z."/>
            <person name="Ming Y."/>
            <person name="Huang W."/>
            <person name="Zhang S."/>
            <person name="Huang B."/>
            <person name="Zhang Y."/>
            <person name="Qu T."/>
            <person name="Ni P."/>
            <person name="Miao G."/>
            <person name="Wang J."/>
            <person name="Wang Q."/>
            <person name="Steinberg C.E."/>
            <person name="Wang H."/>
            <person name="Li N."/>
            <person name="Qian L."/>
            <person name="Zhang G."/>
            <person name="Li Y."/>
            <person name="Yang H."/>
            <person name="Liu X."/>
            <person name="Wang J."/>
            <person name="Yin Y."/>
            <person name="Wang J."/>
        </authorList>
    </citation>
    <scope>NUCLEOTIDE SEQUENCE [LARGE SCALE GENOMIC DNA]</scope>
    <source>
        <strain evidence="3">05x7-T-G4-1.051#20</strain>
    </source>
</reference>
<dbReference type="CDD" id="cd00055">
    <property type="entry name" value="EGF_Lam"/>
    <property type="match status" value="1"/>
</dbReference>
<proteinExistence type="predicted"/>
<dbReference type="GO" id="GO:0005044">
    <property type="term" value="F:scavenger receptor activity"/>
    <property type="evidence" value="ECO:0007669"/>
    <property type="project" value="InterPro"/>
</dbReference>
<feature type="domain" description="EGF-like" evidence="2">
    <location>
        <begin position="351"/>
        <end position="384"/>
    </location>
</feature>
<evidence type="ECO:0000313" key="3">
    <source>
        <dbReference type="EMBL" id="EKC28290.1"/>
    </source>
</evidence>
<dbReference type="SMART" id="SM00181">
    <property type="entry name" value="EGF"/>
    <property type="match status" value="5"/>
</dbReference>
<keyword evidence="1" id="KW-0245">EGF-like domain</keyword>
<dbReference type="InterPro" id="IPR042635">
    <property type="entry name" value="MEGF10/SREC1/2-like"/>
</dbReference>
<protein>
    <submittedName>
        <fullName evidence="3">Platelet endothelial aggregation receptor 1</fullName>
    </submittedName>
</protein>
<dbReference type="PANTHER" id="PTHR24043:SF8">
    <property type="entry name" value="EGF-LIKE DOMAIN-CONTAINING PROTEIN"/>
    <property type="match status" value="1"/>
</dbReference>
<name>K1QHH6_MAGGI</name>
<feature type="domain" description="EGF-like" evidence="2">
    <location>
        <begin position="529"/>
        <end position="564"/>
    </location>
</feature>
<evidence type="ECO:0000256" key="1">
    <source>
        <dbReference type="ARBA" id="ARBA00022536"/>
    </source>
</evidence>
<dbReference type="InterPro" id="IPR002049">
    <property type="entry name" value="LE_dom"/>
</dbReference>
<dbReference type="Gene3D" id="2.170.300.10">
    <property type="entry name" value="Tie2 ligand-binding domain superfamily"/>
    <property type="match status" value="2"/>
</dbReference>
<dbReference type="SUPFAM" id="SSF49785">
    <property type="entry name" value="Galactose-binding domain-like"/>
    <property type="match status" value="1"/>
</dbReference>
<organism evidence="3">
    <name type="scientific">Magallana gigas</name>
    <name type="common">Pacific oyster</name>
    <name type="synonym">Crassostrea gigas</name>
    <dbReference type="NCBI Taxonomy" id="29159"/>
    <lineage>
        <taxon>Eukaryota</taxon>
        <taxon>Metazoa</taxon>
        <taxon>Spiralia</taxon>
        <taxon>Lophotrochozoa</taxon>
        <taxon>Mollusca</taxon>
        <taxon>Bivalvia</taxon>
        <taxon>Autobranchia</taxon>
        <taxon>Pteriomorphia</taxon>
        <taxon>Ostreida</taxon>
        <taxon>Ostreoidea</taxon>
        <taxon>Ostreidae</taxon>
        <taxon>Magallana</taxon>
    </lineage>
</organism>
<feature type="domain" description="EGF-like" evidence="2">
    <location>
        <begin position="395"/>
        <end position="428"/>
    </location>
</feature>
<dbReference type="InterPro" id="IPR000742">
    <property type="entry name" value="EGF"/>
</dbReference>
<dbReference type="EMBL" id="JH818141">
    <property type="protein sequence ID" value="EKC28290.1"/>
    <property type="molecule type" value="Genomic_DNA"/>
</dbReference>
<dbReference type="InterPro" id="IPR009030">
    <property type="entry name" value="Growth_fac_rcpt_cys_sf"/>
</dbReference>
<feature type="domain" description="EGF-like" evidence="2">
    <location>
        <begin position="575"/>
        <end position="610"/>
    </location>
</feature>
<dbReference type="InterPro" id="IPR008979">
    <property type="entry name" value="Galactose-bd-like_sf"/>
</dbReference>
<dbReference type="Gene3D" id="2.60.120.260">
    <property type="entry name" value="Galactose-binding domain-like"/>
    <property type="match status" value="1"/>
</dbReference>